<dbReference type="RefSeq" id="WP_092608318.1">
    <property type="nucleotide sequence ID" value="NZ_FNHU01000003.1"/>
</dbReference>
<dbReference type="EMBL" id="FNHU01000003">
    <property type="protein sequence ID" value="SDM49974.1"/>
    <property type="molecule type" value="Genomic_DNA"/>
</dbReference>
<feature type="transmembrane region" description="Helical" evidence="1">
    <location>
        <begin position="56"/>
        <end position="73"/>
    </location>
</feature>
<feature type="transmembrane region" description="Helical" evidence="1">
    <location>
        <begin position="102"/>
        <end position="118"/>
    </location>
</feature>
<organism evidence="2 3">
    <name type="scientific">Actinomyces ruminicola</name>
    <dbReference type="NCBI Taxonomy" id="332524"/>
    <lineage>
        <taxon>Bacteria</taxon>
        <taxon>Bacillati</taxon>
        <taxon>Actinomycetota</taxon>
        <taxon>Actinomycetes</taxon>
        <taxon>Actinomycetales</taxon>
        <taxon>Actinomycetaceae</taxon>
        <taxon>Actinomyces</taxon>
    </lineage>
</organism>
<name>A0A1G9TRD1_9ACTO</name>
<accession>A0A1G9TRD1</accession>
<keyword evidence="1" id="KW-1133">Transmembrane helix</keyword>
<evidence type="ECO:0000313" key="3">
    <source>
        <dbReference type="Proteomes" id="UP000199671"/>
    </source>
</evidence>
<evidence type="ECO:0000256" key="1">
    <source>
        <dbReference type="SAM" id="Phobius"/>
    </source>
</evidence>
<dbReference type="Proteomes" id="UP000199671">
    <property type="component" value="Unassembled WGS sequence"/>
</dbReference>
<keyword evidence="1" id="KW-0812">Transmembrane</keyword>
<keyword evidence="1" id="KW-0472">Membrane</keyword>
<evidence type="ECO:0000313" key="2">
    <source>
        <dbReference type="EMBL" id="SDM49974.1"/>
    </source>
</evidence>
<feature type="transmembrane region" description="Helical" evidence="1">
    <location>
        <begin position="27"/>
        <end position="50"/>
    </location>
</feature>
<dbReference type="AlphaFoldDB" id="A0A1G9TRD1"/>
<protein>
    <submittedName>
        <fullName evidence="2">Uncharacterized protein</fullName>
    </submittedName>
</protein>
<proteinExistence type="predicted"/>
<sequence length="130" mass="13329">MSQFGPGSSSSPCLSPAREVRQIARRLSVVSSLSFAAIAALSGALVHLNWDTPQRAVTLAVAISATSTALAAATGLQALKAIAAVALGAMITIALTHPAGMVGAWVIGAILFFVLAVLQPQRIRRRQAQG</sequence>
<gene>
    <name evidence="2" type="ORF">SAMN04487766_10395</name>
</gene>
<reference evidence="2 3" key="1">
    <citation type="submission" date="2016-10" db="EMBL/GenBank/DDBJ databases">
        <authorList>
            <person name="de Groot N.N."/>
        </authorList>
    </citation>
    <scope>NUCLEOTIDE SEQUENCE [LARGE SCALE GENOMIC DNA]</scope>
    <source>
        <strain evidence="2 3">KPR-7B</strain>
    </source>
</reference>
<dbReference type="OrthoDB" id="9985846at2"/>